<evidence type="ECO:0000256" key="2">
    <source>
        <dbReference type="ARBA" id="ARBA00023125"/>
    </source>
</evidence>
<name>A0A3E0VUB5_9MICO</name>
<dbReference type="InterPro" id="IPR006118">
    <property type="entry name" value="Recombinase_CS"/>
</dbReference>
<dbReference type="GO" id="GO:0003677">
    <property type="term" value="F:DNA binding"/>
    <property type="evidence" value="ECO:0007669"/>
    <property type="project" value="UniProtKB-KW"/>
</dbReference>
<keyword evidence="1" id="KW-0229">DNA integration</keyword>
<sequence length="51" mass="5735">MMRLLEHVVDGDTVVVWRIDRLGRSSTGMTQRVSACDLGLAVFSGRRRSGW</sequence>
<evidence type="ECO:0000313" key="6">
    <source>
        <dbReference type="Proteomes" id="UP000256541"/>
    </source>
</evidence>
<dbReference type="Gene3D" id="3.40.50.1390">
    <property type="entry name" value="Resolvase, N-terminal catalytic domain"/>
    <property type="match status" value="1"/>
</dbReference>
<dbReference type="GO" id="GO:0000150">
    <property type="term" value="F:DNA strand exchange activity"/>
    <property type="evidence" value="ECO:0007669"/>
    <property type="project" value="InterPro"/>
</dbReference>
<keyword evidence="3" id="KW-0233">DNA recombination</keyword>
<keyword evidence="2" id="KW-0238">DNA-binding</keyword>
<evidence type="ECO:0000256" key="1">
    <source>
        <dbReference type="ARBA" id="ARBA00022908"/>
    </source>
</evidence>
<accession>A0A3E0VUB5</accession>
<evidence type="ECO:0000259" key="4">
    <source>
        <dbReference type="PROSITE" id="PS51736"/>
    </source>
</evidence>
<proteinExistence type="predicted"/>
<dbReference type="EMBL" id="NBXB01000038">
    <property type="protein sequence ID" value="RFA13099.1"/>
    <property type="molecule type" value="Genomic_DNA"/>
</dbReference>
<dbReference type="InterPro" id="IPR036162">
    <property type="entry name" value="Resolvase-like_N_sf"/>
</dbReference>
<dbReference type="Proteomes" id="UP000256541">
    <property type="component" value="Unassembled WGS sequence"/>
</dbReference>
<evidence type="ECO:0000313" key="5">
    <source>
        <dbReference type="EMBL" id="RFA13099.1"/>
    </source>
</evidence>
<feature type="domain" description="Resolvase/invertase-type recombinase catalytic" evidence="4">
    <location>
        <begin position="1"/>
        <end position="51"/>
    </location>
</feature>
<gene>
    <name evidence="5" type="ORF">B7R22_14360</name>
</gene>
<dbReference type="Pfam" id="PF00239">
    <property type="entry name" value="Resolvase"/>
    <property type="match status" value="1"/>
</dbReference>
<reference evidence="5 6" key="1">
    <citation type="submission" date="2017-04" db="EMBL/GenBank/DDBJ databases">
        <title>Comparative genome analysis of Subtercola boreus.</title>
        <authorList>
            <person name="Cho Y.-J."/>
            <person name="Cho A."/>
            <person name="Kim O.-S."/>
            <person name="Lee J.-I."/>
        </authorList>
    </citation>
    <scope>NUCLEOTIDE SEQUENCE [LARGE SCALE GENOMIC DNA]</scope>
    <source>
        <strain evidence="5 6">P27479</strain>
    </source>
</reference>
<dbReference type="PROSITE" id="PS51736">
    <property type="entry name" value="RECOMBINASES_3"/>
    <property type="match status" value="1"/>
</dbReference>
<comment type="caution">
    <text evidence="5">The sequence shown here is derived from an EMBL/GenBank/DDBJ whole genome shotgun (WGS) entry which is preliminary data.</text>
</comment>
<dbReference type="AlphaFoldDB" id="A0A3E0VUB5"/>
<organism evidence="5 6">
    <name type="scientific">Subtercola boreus</name>
    <dbReference type="NCBI Taxonomy" id="120213"/>
    <lineage>
        <taxon>Bacteria</taxon>
        <taxon>Bacillati</taxon>
        <taxon>Actinomycetota</taxon>
        <taxon>Actinomycetes</taxon>
        <taxon>Micrococcales</taxon>
        <taxon>Microbacteriaceae</taxon>
        <taxon>Subtercola</taxon>
    </lineage>
</organism>
<dbReference type="InterPro" id="IPR006119">
    <property type="entry name" value="Resolv_N"/>
</dbReference>
<dbReference type="PROSITE" id="PS00398">
    <property type="entry name" value="RECOMBINASES_2"/>
    <property type="match status" value="1"/>
</dbReference>
<protein>
    <recommendedName>
        <fullName evidence="4">Resolvase/invertase-type recombinase catalytic domain-containing protein</fullName>
    </recommendedName>
</protein>
<evidence type="ECO:0000256" key="3">
    <source>
        <dbReference type="ARBA" id="ARBA00023172"/>
    </source>
</evidence>
<dbReference type="SUPFAM" id="SSF53041">
    <property type="entry name" value="Resolvase-like"/>
    <property type="match status" value="1"/>
</dbReference>
<dbReference type="GO" id="GO:0015074">
    <property type="term" value="P:DNA integration"/>
    <property type="evidence" value="ECO:0007669"/>
    <property type="project" value="UniProtKB-KW"/>
</dbReference>